<organism evidence="8 9">
    <name type="scientific">Chelatococcus caeni</name>
    <dbReference type="NCBI Taxonomy" id="1348468"/>
    <lineage>
        <taxon>Bacteria</taxon>
        <taxon>Pseudomonadati</taxon>
        <taxon>Pseudomonadota</taxon>
        <taxon>Alphaproteobacteria</taxon>
        <taxon>Hyphomicrobiales</taxon>
        <taxon>Chelatococcaceae</taxon>
        <taxon>Chelatococcus</taxon>
    </lineage>
</organism>
<keyword evidence="5 7" id="KW-1133">Transmembrane helix</keyword>
<evidence type="ECO:0000256" key="6">
    <source>
        <dbReference type="ARBA" id="ARBA00023136"/>
    </source>
</evidence>
<sequence>MERSEPAADVIPPQAQSRLLRFLGPGLITGASDDDPSGIATYSQAGAQFGLALGWTMFLTWPLMVSIQLISARIGRTTGHGIAGNLRRHCPKWLLLCIVSLLLAANTVNIGANLGAMADATRLVFGGPALLYLFVFATICAAVPVWTSYRHYVAVLRWMTLALLAYIVTLFAVDVPWREAAYRILVPTVAWSRDYLMMIVAVFGTTISPYLFFWQASEEAEDVSETPHRAPLKQTPGQGPAALERIRFDTMGGMAASNIVGLAIILTAASTLRPNGITDVETSAQAAEALRPLAGSFASTLFALGIVGTGLLAVPVLAGSAAYALGEALHWRTGLTHKPKNAKAFYGAIVIATIVGAILNATPVNPMKALVWTAVINGIVAVPVMGIMMYLASRRDILGPFAVAGILKWLGWLTTTMMAAAVVAMMMAGFA</sequence>
<gene>
    <name evidence="8" type="ORF">GGR16_004603</name>
</gene>
<feature type="transmembrane region" description="Helical" evidence="7">
    <location>
        <begin position="409"/>
        <end position="430"/>
    </location>
</feature>
<evidence type="ECO:0000313" key="9">
    <source>
        <dbReference type="Proteomes" id="UP000577362"/>
    </source>
</evidence>
<dbReference type="PANTHER" id="PTHR11706:SF33">
    <property type="entry name" value="NATURAL RESISTANCE-ASSOCIATED MACROPHAGE PROTEIN 2"/>
    <property type="match status" value="1"/>
</dbReference>
<keyword evidence="2" id="KW-0813">Transport</keyword>
<feature type="transmembrane region" description="Helical" evidence="7">
    <location>
        <begin position="52"/>
        <end position="72"/>
    </location>
</feature>
<feature type="transmembrane region" description="Helical" evidence="7">
    <location>
        <begin position="129"/>
        <end position="147"/>
    </location>
</feature>
<comment type="subcellular location">
    <subcellularLocation>
        <location evidence="1">Membrane</location>
        <topology evidence="1">Multi-pass membrane protein</topology>
    </subcellularLocation>
</comment>
<feature type="transmembrane region" description="Helical" evidence="7">
    <location>
        <begin position="344"/>
        <end position="362"/>
    </location>
</feature>
<accession>A0A840C698</accession>
<dbReference type="GO" id="GO:0015086">
    <property type="term" value="F:cadmium ion transmembrane transporter activity"/>
    <property type="evidence" value="ECO:0007669"/>
    <property type="project" value="TreeGrafter"/>
</dbReference>
<dbReference type="RefSeq" id="WP_183318355.1">
    <property type="nucleotide sequence ID" value="NZ_JACIEN010000007.1"/>
</dbReference>
<keyword evidence="3 7" id="KW-0812">Transmembrane</keyword>
<evidence type="ECO:0000313" key="8">
    <source>
        <dbReference type="EMBL" id="MBB4019552.1"/>
    </source>
</evidence>
<evidence type="ECO:0000256" key="3">
    <source>
        <dbReference type="ARBA" id="ARBA00022692"/>
    </source>
</evidence>
<dbReference type="InterPro" id="IPR001046">
    <property type="entry name" value="NRAMP_fam"/>
</dbReference>
<dbReference type="EMBL" id="JACIEN010000007">
    <property type="protein sequence ID" value="MBB4019552.1"/>
    <property type="molecule type" value="Genomic_DNA"/>
</dbReference>
<comment type="caution">
    <text evidence="8">The sequence shown here is derived from an EMBL/GenBank/DDBJ whole genome shotgun (WGS) entry which is preliminary data.</text>
</comment>
<dbReference type="GO" id="GO:0034755">
    <property type="term" value="P:iron ion transmembrane transport"/>
    <property type="evidence" value="ECO:0007669"/>
    <property type="project" value="TreeGrafter"/>
</dbReference>
<keyword evidence="4" id="KW-0769">Symport</keyword>
<evidence type="ECO:0000256" key="2">
    <source>
        <dbReference type="ARBA" id="ARBA00022448"/>
    </source>
</evidence>
<feature type="transmembrane region" description="Helical" evidence="7">
    <location>
        <begin position="93"/>
        <end position="117"/>
    </location>
</feature>
<keyword evidence="6 7" id="KW-0472">Membrane</keyword>
<feature type="transmembrane region" description="Helical" evidence="7">
    <location>
        <begin position="195"/>
        <end position="214"/>
    </location>
</feature>
<protein>
    <submittedName>
        <fullName evidence="8">Mn2+/Fe2+ NRAMP family transporter</fullName>
    </submittedName>
</protein>
<evidence type="ECO:0000256" key="4">
    <source>
        <dbReference type="ARBA" id="ARBA00022847"/>
    </source>
</evidence>
<feature type="transmembrane region" description="Helical" evidence="7">
    <location>
        <begin position="369"/>
        <end position="389"/>
    </location>
</feature>
<dbReference type="AlphaFoldDB" id="A0A840C698"/>
<feature type="transmembrane region" description="Helical" evidence="7">
    <location>
        <begin position="154"/>
        <end position="175"/>
    </location>
</feature>
<dbReference type="GO" id="GO:0005384">
    <property type="term" value="F:manganese ion transmembrane transporter activity"/>
    <property type="evidence" value="ECO:0007669"/>
    <property type="project" value="TreeGrafter"/>
</dbReference>
<evidence type="ECO:0000256" key="1">
    <source>
        <dbReference type="ARBA" id="ARBA00004141"/>
    </source>
</evidence>
<dbReference type="Proteomes" id="UP000577362">
    <property type="component" value="Unassembled WGS sequence"/>
</dbReference>
<reference evidence="8 9" key="1">
    <citation type="submission" date="2020-08" db="EMBL/GenBank/DDBJ databases">
        <title>Genomic Encyclopedia of Type Strains, Phase IV (KMG-IV): sequencing the most valuable type-strain genomes for metagenomic binning, comparative biology and taxonomic classification.</title>
        <authorList>
            <person name="Goeker M."/>
        </authorList>
    </citation>
    <scope>NUCLEOTIDE SEQUENCE [LARGE SCALE GENOMIC DNA]</scope>
    <source>
        <strain evidence="8 9">DSM 103737</strain>
    </source>
</reference>
<evidence type="ECO:0000256" key="7">
    <source>
        <dbReference type="SAM" id="Phobius"/>
    </source>
</evidence>
<dbReference type="PANTHER" id="PTHR11706">
    <property type="entry name" value="SOLUTE CARRIER PROTEIN FAMILY 11 MEMBER"/>
    <property type="match status" value="1"/>
</dbReference>
<proteinExistence type="predicted"/>
<dbReference type="GO" id="GO:0005886">
    <property type="term" value="C:plasma membrane"/>
    <property type="evidence" value="ECO:0007669"/>
    <property type="project" value="TreeGrafter"/>
</dbReference>
<feature type="transmembrane region" description="Helical" evidence="7">
    <location>
        <begin position="301"/>
        <end position="324"/>
    </location>
</feature>
<keyword evidence="9" id="KW-1185">Reference proteome</keyword>
<evidence type="ECO:0000256" key="5">
    <source>
        <dbReference type="ARBA" id="ARBA00022989"/>
    </source>
</evidence>
<dbReference type="Pfam" id="PF01566">
    <property type="entry name" value="Nramp"/>
    <property type="match status" value="1"/>
</dbReference>
<dbReference type="GO" id="GO:0015293">
    <property type="term" value="F:symporter activity"/>
    <property type="evidence" value="ECO:0007669"/>
    <property type="project" value="UniProtKB-KW"/>
</dbReference>
<name>A0A840C698_9HYPH</name>